<proteinExistence type="predicted"/>
<dbReference type="RefSeq" id="WP_186853357.1">
    <property type="nucleotide sequence ID" value="NZ_JACOPO010000011.1"/>
</dbReference>
<reference evidence="1" key="1">
    <citation type="submission" date="2020-08" db="EMBL/GenBank/DDBJ databases">
        <title>Genome public.</title>
        <authorList>
            <person name="Liu C."/>
            <person name="Sun Q."/>
        </authorList>
    </citation>
    <scope>NUCLEOTIDE SEQUENCE</scope>
    <source>
        <strain evidence="1">NSJ-23</strain>
    </source>
</reference>
<evidence type="ECO:0000313" key="2">
    <source>
        <dbReference type="Proteomes" id="UP000628736"/>
    </source>
</evidence>
<gene>
    <name evidence="1" type="ORF">H8S11_12520</name>
</gene>
<comment type="caution">
    <text evidence="1">The sequence shown here is derived from an EMBL/GenBank/DDBJ whole genome shotgun (WGS) entry which is preliminary data.</text>
</comment>
<dbReference type="Pfam" id="PF07302">
    <property type="entry name" value="AroM"/>
    <property type="match status" value="1"/>
</dbReference>
<protein>
    <submittedName>
        <fullName evidence="1">AroM family protein</fullName>
    </submittedName>
</protein>
<dbReference type="Proteomes" id="UP000628736">
    <property type="component" value="Unassembled WGS sequence"/>
</dbReference>
<accession>A0A8J6JCJ4</accession>
<dbReference type="InterPro" id="IPR010843">
    <property type="entry name" value="Uncharacterised_AroM"/>
</dbReference>
<dbReference type="NCBIfam" id="NF007788">
    <property type="entry name" value="PRK10481.1"/>
    <property type="match status" value="1"/>
</dbReference>
<evidence type="ECO:0000313" key="1">
    <source>
        <dbReference type="EMBL" id="MBC5723633.1"/>
    </source>
</evidence>
<dbReference type="EMBL" id="JACOPO010000011">
    <property type="protein sequence ID" value="MBC5723633.1"/>
    <property type="molecule type" value="Genomic_DNA"/>
</dbReference>
<name>A0A8J6JCJ4_9FIRM</name>
<organism evidence="1 2">
    <name type="scientific">Flintibacter hominis</name>
    <dbReference type="NCBI Taxonomy" id="2763048"/>
    <lineage>
        <taxon>Bacteria</taxon>
        <taxon>Bacillati</taxon>
        <taxon>Bacillota</taxon>
        <taxon>Clostridia</taxon>
        <taxon>Eubacteriales</taxon>
        <taxon>Flintibacter</taxon>
    </lineage>
</organism>
<keyword evidence="2" id="KW-1185">Reference proteome</keyword>
<sequence length="223" mass="24784">MMKVGAITIGQSPREDVIQDLLPLMDDRVELIQAGALDGLTREDIRAFAPGQEDYVLISQLQDGSPVMFAERYILPRLQQCIELLEEQGAELILFLCTGDFPDVFHSKVPLIFPCKVLNGLVPALASRGKIAVVVPTPQQVAQSEQKWKQYVQESTTIPASPYGDQEALDEAARTVSELDVDLVVMDCIGYHTGTKERFQKLSRKPVILSRTLAVRVMMELLS</sequence>
<dbReference type="AlphaFoldDB" id="A0A8J6JCJ4"/>